<reference evidence="2 3" key="1">
    <citation type="submission" date="2019-08" db="EMBL/GenBank/DDBJ databases">
        <title>Hyperibacter terrae gen. nov., sp. nov. and Hyperibacter viscosus sp. nov., two new members in the family Rhodospirillaceae isolated from the rhizosphere of Hypericum perforatum.</title>
        <authorList>
            <person name="Noviana Z."/>
        </authorList>
    </citation>
    <scope>NUCLEOTIDE SEQUENCE [LARGE SCALE GENOMIC DNA]</scope>
    <source>
        <strain evidence="2 3">R5913</strain>
    </source>
</reference>
<dbReference type="EMBL" id="CP042906">
    <property type="protein sequence ID" value="QEX16952.1"/>
    <property type="molecule type" value="Genomic_DNA"/>
</dbReference>
<dbReference type="Proteomes" id="UP000326202">
    <property type="component" value="Chromosome"/>
</dbReference>
<evidence type="ECO:0000313" key="2">
    <source>
        <dbReference type="EMBL" id="QEX16952.1"/>
    </source>
</evidence>
<protein>
    <submittedName>
        <fullName evidence="2">Uncharacterized protein</fullName>
    </submittedName>
</protein>
<feature type="coiled-coil region" evidence="1">
    <location>
        <begin position="48"/>
        <end position="82"/>
    </location>
</feature>
<keyword evidence="1" id="KW-0175">Coiled coil</keyword>
<organism evidence="2 3">
    <name type="scientific">Hypericibacter terrae</name>
    <dbReference type="NCBI Taxonomy" id="2602015"/>
    <lineage>
        <taxon>Bacteria</taxon>
        <taxon>Pseudomonadati</taxon>
        <taxon>Pseudomonadota</taxon>
        <taxon>Alphaproteobacteria</taxon>
        <taxon>Rhodospirillales</taxon>
        <taxon>Dongiaceae</taxon>
        <taxon>Hypericibacter</taxon>
    </lineage>
</organism>
<evidence type="ECO:0000313" key="3">
    <source>
        <dbReference type="Proteomes" id="UP000326202"/>
    </source>
</evidence>
<dbReference type="RefSeq" id="WP_151177247.1">
    <property type="nucleotide sequence ID" value="NZ_CP042906.1"/>
</dbReference>
<dbReference type="OrthoDB" id="7358592at2"/>
<proteinExistence type="predicted"/>
<evidence type="ECO:0000256" key="1">
    <source>
        <dbReference type="SAM" id="Coils"/>
    </source>
</evidence>
<name>A0A5J6MHK7_9PROT</name>
<sequence length="157" mass="17865">MGANRKQLVFTPLLALFLTMEVVQERANADSFMSPDEVRDCICREQALQSLRQENDALQTQLNDARAQVQDLQTKIDNMRKTMNPNDNASIQALSQLISQRDALNNQQRATIFPQAWTTTSKLNTAVEEYNRLCIERSMRNIDVENARKNPACPPTP</sequence>
<dbReference type="KEGG" id="htq:FRZ44_22470"/>
<keyword evidence="3" id="KW-1185">Reference proteome</keyword>
<gene>
    <name evidence="2" type="ORF">FRZ44_22470</name>
</gene>
<accession>A0A5J6MHK7</accession>
<dbReference type="AlphaFoldDB" id="A0A5J6MHK7"/>